<dbReference type="Gene3D" id="3.30.1050.10">
    <property type="entry name" value="SCP2 sterol-binding domain"/>
    <property type="match status" value="1"/>
</dbReference>
<accession>A0AAV3M9Q6</accession>
<dbReference type="EMBL" id="JALD01000012">
    <property type="protein sequence ID" value="EUD12497.1"/>
    <property type="molecule type" value="Genomic_DNA"/>
</dbReference>
<reference evidence="1 2" key="1">
    <citation type="submission" date="2014-01" db="EMBL/GenBank/DDBJ databases">
        <authorList>
            <person name="Durkin A.S."/>
            <person name="McCorrison J."/>
            <person name="Torralba M."/>
            <person name="Gillis M."/>
            <person name="Haft D.H."/>
            <person name="Methe B."/>
            <person name="Sutton G."/>
            <person name="Nelson K.E."/>
        </authorList>
    </citation>
    <scope>NUCLEOTIDE SEQUENCE [LARGE SCALE GENOMIC DNA]</scope>
    <source>
        <strain evidence="1 2">205/92</strain>
    </source>
</reference>
<name>A0AAV3M9Q6_9GAMM</name>
<dbReference type="RefSeq" id="WP_006657462.1">
    <property type="nucleotide sequence ID" value="NZ_JALD01000012.1"/>
</dbReference>
<evidence type="ECO:0000313" key="2">
    <source>
        <dbReference type="Proteomes" id="UP000022311"/>
    </source>
</evidence>
<dbReference type="GeneID" id="59227133"/>
<comment type="caution">
    <text evidence="1">The sequence shown here is derived from an EMBL/GenBank/DDBJ whole genome shotgun (WGS) entry which is preliminary data.</text>
</comment>
<sequence>MDDLIANGKAKIDGDREILKQIAGTLDTNIKNDMNLVLPLQKENQVW</sequence>
<dbReference type="AlphaFoldDB" id="A0AAV3M9Q6"/>
<proteinExistence type="predicted"/>
<organism evidence="1 2">
    <name type="scientific">Providencia alcalifaciens 205/92</name>
    <dbReference type="NCBI Taxonomy" id="1256988"/>
    <lineage>
        <taxon>Bacteria</taxon>
        <taxon>Pseudomonadati</taxon>
        <taxon>Pseudomonadota</taxon>
        <taxon>Gammaproteobacteria</taxon>
        <taxon>Enterobacterales</taxon>
        <taxon>Morganellaceae</taxon>
        <taxon>Providencia</taxon>
    </lineage>
</organism>
<dbReference type="Proteomes" id="UP000022311">
    <property type="component" value="Unassembled WGS sequence"/>
</dbReference>
<protein>
    <submittedName>
        <fullName evidence="1">Uncharacterized protein</fullName>
    </submittedName>
</protein>
<evidence type="ECO:0000313" key="1">
    <source>
        <dbReference type="EMBL" id="EUD12497.1"/>
    </source>
</evidence>
<dbReference type="InterPro" id="IPR036527">
    <property type="entry name" value="SCP2_sterol-bd_dom_sf"/>
</dbReference>
<gene>
    <name evidence="1" type="ORF">HMPREF1563_3756</name>
</gene>